<keyword evidence="2" id="KW-1185">Reference proteome</keyword>
<dbReference type="EMBL" id="BAAARY010000002">
    <property type="protein sequence ID" value="GAA2514533.1"/>
    <property type="molecule type" value="Genomic_DNA"/>
</dbReference>
<organism evidence="1 2">
    <name type="scientific">Pilimelia columellifera subsp. columellifera</name>
    <dbReference type="NCBI Taxonomy" id="706583"/>
    <lineage>
        <taxon>Bacteria</taxon>
        <taxon>Bacillati</taxon>
        <taxon>Actinomycetota</taxon>
        <taxon>Actinomycetes</taxon>
        <taxon>Micromonosporales</taxon>
        <taxon>Micromonosporaceae</taxon>
        <taxon>Pilimelia</taxon>
    </lineage>
</organism>
<name>A0ABN3N4Y8_9ACTN</name>
<sequence>MAPQPVSQYVPVAAVAAILRRDPFDTEDVLESPAMGRYRFRDLLRVRPPGVRCRQ</sequence>
<reference evidence="1 2" key="1">
    <citation type="journal article" date="2019" name="Int. J. Syst. Evol. Microbiol.">
        <title>The Global Catalogue of Microorganisms (GCM) 10K type strain sequencing project: providing services to taxonomists for standard genome sequencing and annotation.</title>
        <authorList>
            <consortium name="The Broad Institute Genomics Platform"/>
            <consortium name="The Broad Institute Genome Sequencing Center for Infectious Disease"/>
            <person name="Wu L."/>
            <person name="Ma J."/>
        </authorList>
    </citation>
    <scope>NUCLEOTIDE SEQUENCE [LARGE SCALE GENOMIC DNA]</scope>
    <source>
        <strain evidence="1 2">JCM 3367</strain>
    </source>
</reference>
<gene>
    <name evidence="1" type="ORF">GCM10010201_08320</name>
</gene>
<accession>A0ABN3N4Y8</accession>
<evidence type="ECO:0000313" key="1">
    <source>
        <dbReference type="EMBL" id="GAA2514533.1"/>
    </source>
</evidence>
<protein>
    <submittedName>
        <fullName evidence="1">Uncharacterized protein</fullName>
    </submittedName>
</protein>
<dbReference type="Proteomes" id="UP001499978">
    <property type="component" value="Unassembled WGS sequence"/>
</dbReference>
<evidence type="ECO:0000313" key="2">
    <source>
        <dbReference type="Proteomes" id="UP001499978"/>
    </source>
</evidence>
<proteinExistence type="predicted"/>
<comment type="caution">
    <text evidence="1">The sequence shown here is derived from an EMBL/GenBank/DDBJ whole genome shotgun (WGS) entry which is preliminary data.</text>
</comment>